<dbReference type="PANTHER" id="PTHR34154:SF3">
    <property type="entry name" value="ALKALI-SENSITIVE LINKAGE PROTEIN 1"/>
    <property type="match status" value="1"/>
</dbReference>
<dbReference type="GO" id="GO:0009277">
    <property type="term" value="C:fungal-type cell wall"/>
    <property type="evidence" value="ECO:0007669"/>
    <property type="project" value="TreeGrafter"/>
</dbReference>
<keyword evidence="2" id="KW-0378">Hydrolase</keyword>
<evidence type="ECO:0000313" key="2">
    <source>
        <dbReference type="EMBL" id="GAW07533.1"/>
    </source>
</evidence>
<dbReference type="AlphaFoldDB" id="A0A1Q3EK03"/>
<keyword evidence="3" id="KW-1185">Reference proteome</keyword>
<organism evidence="2 3">
    <name type="scientific">Lentinula edodes</name>
    <name type="common">Shiitake mushroom</name>
    <name type="synonym">Lentinus edodes</name>
    <dbReference type="NCBI Taxonomy" id="5353"/>
    <lineage>
        <taxon>Eukaryota</taxon>
        <taxon>Fungi</taxon>
        <taxon>Dikarya</taxon>
        <taxon>Basidiomycota</taxon>
        <taxon>Agaricomycotina</taxon>
        <taxon>Agaricomycetes</taxon>
        <taxon>Agaricomycetidae</taxon>
        <taxon>Agaricales</taxon>
        <taxon>Marasmiineae</taxon>
        <taxon>Omphalotaceae</taxon>
        <taxon>Lentinula</taxon>
    </lineage>
</organism>
<gene>
    <name evidence="2" type="ORF">LENED_009533</name>
</gene>
<dbReference type="InterPro" id="IPR024655">
    <property type="entry name" value="Asl1_glyco_hydro_catalytic"/>
</dbReference>
<feature type="domain" description="Asl1-like glycosyl hydrolase catalytic" evidence="1">
    <location>
        <begin position="122"/>
        <end position="329"/>
    </location>
</feature>
<dbReference type="SUPFAM" id="SSF51445">
    <property type="entry name" value="(Trans)glycosidases"/>
    <property type="match status" value="1"/>
</dbReference>
<protein>
    <submittedName>
        <fullName evidence="2">Glycoside hydrolase family 128 protein</fullName>
    </submittedName>
</protein>
<sequence length="359" mass="39198">MPNIDDNISFCLLSSVETCLEDLLIIYFNIHNLPKVSREAGVIVQQTITYAYWAMRFQSPLPLDLSHNCDILCILWIRYYSPLSNLLISSIKESNLHSFFLLFAWPALSMLENEDWLGLGVYNSPLDPGVLNNGDGEVVAIYDWETYAPPTSTGGTGGLGFIGMQGTMDSDSSPVAQLATRQAQQGWATVFSLNEPDINGITPAEAASWYIEWINPLAIKKALPAVTSSTTSGQGLSWLSEMISACAGACYFDYINLHWYGTSFAEFQAYIEQAHNQFPSYTIVISEFALTNGGNQVAFFESAFPFLDGLSYVLLYFPFVATSPALLQANDPGAVTTVGTGSCLYTNAGGPSSVGNLMY</sequence>
<dbReference type="GO" id="GO:0016787">
    <property type="term" value="F:hydrolase activity"/>
    <property type="evidence" value="ECO:0007669"/>
    <property type="project" value="UniProtKB-KW"/>
</dbReference>
<comment type="caution">
    <text evidence="2">The sequence shown here is derived from an EMBL/GenBank/DDBJ whole genome shotgun (WGS) entry which is preliminary data.</text>
</comment>
<dbReference type="EMBL" id="BDGU01000468">
    <property type="protein sequence ID" value="GAW07533.1"/>
    <property type="molecule type" value="Genomic_DNA"/>
</dbReference>
<dbReference type="Pfam" id="PF11790">
    <property type="entry name" value="Glyco_hydro_cc"/>
    <property type="match status" value="1"/>
</dbReference>
<dbReference type="InterPro" id="IPR017853">
    <property type="entry name" value="GH"/>
</dbReference>
<dbReference type="Proteomes" id="UP000188533">
    <property type="component" value="Unassembled WGS sequence"/>
</dbReference>
<accession>A0A1Q3EK03</accession>
<reference evidence="2 3" key="1">
    <citation type="submission" date="2016-08" db="EMBL/GenBank/DDBJ databases">
        <authorList>
            <consortium name="Lentinula edodes genome sequencing consortium"/>
            <person name="Sakamoto Y."/>
            <person name="Nakade K."/>
            <person name="Sato S."/>
            <person name="Yoshida Y."/>
            <person name="Miyazaki K."/>
            <person name="Natsume S."/>
            <person name="Konno N."/>
        </authorList>
    </citation>
    <scope>NUCLEOTIDE SEQUENCE [LARGE SCALE GENOMIC DNA]</scope>
    <source>
        <strain evidence="2 3">NBRC 111202</strain>
    </source>
</reference>
<dbReference type="PANTHER" id="PTHR34154">
    <property type="entry name" value="ALKALI-SENSITIVE LINKAGE PROTEIN 1"/>
    <property type="match status" value="1"/>
</dbReference>
<name>A0A1Q3EK03_LENED</name>
<dbReference type="GO" id="GO:0071966">
    <property type="term" value="P:fungal-type cell wall polysaccharide metabolic process"/>
    <property type="evidence" value="ECO:0007669"/>
    <property type="project" value="TreeGrafter"/>
</dbReference>
<proteinExistence type="predicted"/>
<dbReference type="InterPro" id="IPR053183">
    <property type="entry name" value="ASL1"/>
</dbReference>
<evidence type="ECO:0000259" key="1">
    <source>
        <dbReference type="Pfam" id="PF11790"/>
    </source>
</evidence>
<reference evidence="2 3" key="2">
    <citation type="submission" date="2017-02" db="EMBL/GenBank/DDBJ databases">
        <title>A genome survey and senescence transcriptome analysis in Lentinula edodes.</title>
        <authorList>
            <person name="Sakamoto Y."/>
            <person name="Nakade K."/>
            <person name="Sato S."/>
            <person name="Yoshida Y."/>
            <person name="Miyazaki K."/>
            <person name="Natsume S."/>
            <person name="Konno N."/>
        </authorList>
    </citation>
    <scope>NUCLEOTIDE SEQUENCE [LARGE SCALE GENOMIC DNA]</scope>
    <source>
        <strain evidence="2 3">NBRC 111202</strain>
    </source>
</reference>
<dbReference type="Gene3D" id="3.20.20.80">
    <property type="entry name" value="Glycosidases"/>
    <property type="match status" value="1"/>
</dbReference>
<evidence type="ECO:0000313" key="3">
    <source>
        <dbReference type="Proteomes" id="UP000188533"/>
    </source>
</evidence>